<name>A0ABT3KDM4_9GAMM</name>
<evidence type="ECO:0000313" key="2">
    <source>
        <dbReference type="EMBL" id="MCW4628620.1"/>
    </source>
</evidence>
<dbReference type="Gene3D" id="2.30.110.10">
    <property type="entry name" value="Electron Transport, Fmn-binding Protein, Chain A"/>
    <property type="match status" value="1"/>
</dbReference>
<accession>A0ABT3KDM4</accession>
<dbReference type="InterPro" id="IPR012349">
    <property type="entry name" value="Split_barrel_FMN-bd"/>
</dbReference>
<reference evidence="2" key="1">
    <citation type="submission" date="2022-11" db="EMBL/GenBank/DDBJ databases">
        <title>Marinomonas sp. nov., isolated from marine algae.</title>
        <authorList>
            <person name="Choi D.G."/>
            <person name="Kim J.M."/>
            <person name="Lee J.K."/>
            <person name="Baek J.H."/>
            <person name="Jeon C.O."/>
        </authorList>
    </citation>
    <scope>NUCLEOTIDE SEQUENCE</scope>
    <source>
        <strain evidence="2">KJ51-3</strain>
    </source>
</reference>
<dbReference type="InterPro" id="IPR024029">
    <property type="entry name" value="Pyridox_Oxase_FMN-dep"/>
</dbReference>
<evidence type="ECO:0000313" key="3">
    <source>
        <dbReference type="Proteomes" id="UP001431181"/>
    </source>
</evidence>
<dbReference type="EMBL" id="JAPEUL010000006">
    <property type="protein sequence ID" value="MCW4628620.1"/>
    <property type="molecule type" value="Genomic_DNA"/>
</dbReference>
<dbReference type="PANTHER" id="PTHR42815">
    <property type="entry name" value="FAD-BINDING, PUTATIVE (AFU_ORTHOLOGUE AFUA_6G07600)-RELATED"/>
    <property type="match status" value="1"/>
</dbReference>
<feature type="domain" description="Pyridoxamine 5'-phosphate oxidase N-terminal" evidence="1">
    <location>
        <begin position="31"/>
        <end position="148"/>
    </location>
</feature>
<dbReference type="Pfam" id="PF01243">
    <property type="entry name" value="PNPOx_N"/>
    <property type="match status" value="1"/>
</dbReference>
<organism evidence="2 3">
    <name type="scientific">Marinomonas rhodophyticola</name>
    <dbReference type="NCBI Taxonomy" id="2992803"/>
    <lineage>
        <taxon>Bacteria</taxon>
        <taxon>Pseudomonadati</taxon>
        <taxon>Pseudomonadota</taxon>
        <taxon>Gammaproteobacteria</taxon>
        <taxon>Oceanospirillales</taxon>
        <taxon>Oceanospirillaceae</taxon>
        <taxon>Marinomonas</taxon>
    </lineage>
</organism>
<proteinExistence type="predicted"/>
<dbReference type="PANTHER" id="PTHR42815:SF2">
    <property type="entry name" value="FAD-BINDING, PUTATIVE (AFU_ORTHOLOGUE AFUA_6G07600)-RELATED"/>
    <property type="match status" value="1"/>
</dbReference>
<gene>
    <name evidence="2" type="ORF">ONZ52_06345</name>
</gene>
<sequence length="183" mass="20273">MSQITSLEQLETLYDQPHPLAVSKEITELEQHAITFIKNSPFILISTTDKNGFADISPRGGEAGFVKVLDAKTLAFADSAGNNRLDSLKNILAKPEIGLLFMIPGIGEVVRVKGIASLHRDKDLLSLFSDPKTPKLVVKVHIETTFFHCPKAIAIAKLWSMENHVDRAFLPSLLRIIQDQTNE</sequence>
<dbReference type="SUPFAM" id="SSF50475">
    <property type="entry name" value="FMN-binding split barrel"/>
    <property type="match status" value="1"/>
</dbReference>
<comment type="caution">
    <text evidence="2">The sequence shown here is derived from an EMBL/GenBank/DDBJ whole genome shotgun (WGS) entry which is preliminary data.</text>
</comment>
<protein>
    <submittedName>
        <fullName evidence="2">Pyridoxamine 5'-phosphate oxidase family protein</fullName>
    </submittedName>
</protein>
<evidence type="ECO:0000259" key="1">
    <source>
        <dbReference type="Pfam" id="PF01243"/>
    </source>
</evidence>
<dbReference type="NCBIfam" id="TIGR04025">
    <property type="entry name" value="PPOX_FMN_DR2398"/>
    <property type="match status" value="1"/>
</dbReference>
<dbReference type="Proteomes" id="UP001431181">
    <property type="component" value="Unassembled WGS sequence"/>
</dbReference>
<keyword evidence="3" id="KW-1185">Reference proteome</keyword>
<dbReference type="InterPro" id="IPR011576">
    <property type="entry name" value="Pyridox_Oxase_N"/>
</dbReference>
<dbReference type="RefSeq" id="WP_265217849.1">
    <property type="nucleotide sequence ID" value="NZ_JAPEUL010000006.1"/>
</dbReference>